<sequence length="159" mass="18339">MNILYLHGLMSSNISSKTDWLQENYKVFNPFLNYKGSSETIFNSLELLCEQNKFHLIIGSSMGAYLAYHISNKFNIPSLLFNPSLEKNSITKPKINEVENLKIKHTIILGKNDNVVIPVDTLNFLKDRKVNFTYTFEPNGHRTPLEVFQKHFSKIVDSL</sequence>
<dbReference type="Gene3D" id="3.40.50.1820">
    <property type="entry name" value="alpha/beta hydrolase"/>
    <property type="match status" value="1"/>
</dbReference>
<evidence type="ECO:0000313" key="1">
    <source>
        <dbReference type="EMBL" id="MFD1064325.1"/>
    </source>
</evidence>
<organism evidence="1 2">
    <name type="scientific">Winogradskyella litorisediminis</name>
    <dbReference type="NCBI Taxonomy" id="1156618"/>
    <lineage>
        <taxon>Bacteria</taxon>
        <taxon>Pseudomonadati</taxon>
        <taxon>Bacteroidota</taxon>
        <taxon>Flavobacteriia</taxon>
        <taxon>Flavobacteriales</taxon>
        <taxon>Flavobacteriaceae</taxon>
        <taxon>Winogradskyella</taxon>
    </lineage>
</organism>
<dbReference type="Proteomes" id="UP001597013">
    <property type="component" value="Unassembled WGS sequence"/>
</dbReference>
<protein>
    <submittedName>
        <fullName evidence="1">YqiA/YcfP family alpha/beta fold hydrolase</fullName>
    </submittedName>
</protein>
<dbReference type="SUPFAM" id="SSF53474">
    <property type="entry name" value="alpha/beta-Hydrolases"/>
    <property type="match status" value="1"/>
</dbReference>
<dbReference type="InterPro" id="IPR008886">
    <property type="entry name" value="UPF0227/Esterase_YqiA"/>
</dbReference>
<dbReference type="InterPro" id="IPR029058">
    <property type="entry name" value="AB_hydrolase_fold"/>
</dbReference>
<keyword evidence="1" id="KW-0378">Hydrolase</keyword>
<comment type="caution">
    <text evidence="1">The sequence shown here is derived from an EMBL/GenBank/DDBJ whole genome shotgun (WGS) entry which is preliminary data.</text>
</comment>
<proteinExistence type="predicted"/>
<dbReference type="Pfam" id="PF05728">
    <property type="entry name" value="UPF0227"/>
    <property type="match status" value="1"/>
</dbReference>
<evidence type="ECO:0000313" key="2">
    <source>
        <dbReference type="Proteomes" id="UP001597013"/>
    </source>
</evidence>
<reference evidence="2" key="1">
    <citation type="journal article" date="2019" name="Int. J. Syst. Evol. Microbiol.">
        <title>The Global Catalogue of Microorganisms (GCM) 10K type strain sequencing project: providing services to taxonomists for standard genome sequencing and annotation.</title>
        <authorList>
            <consortium name="The Broad Institute Genomics Platform"/>
            <consortium name="The Broad Institute Genome Sequencing Center for Infectious Disease"/>
            <person name="Wu L."/>
            <person name="Ma J."/>
        </authorList>
    </citation>
    <scope>NUCLEOTIDE SEQUENCE [LARGE SCALE GENOMIC DNA]</scope>
    <source>
        <strain evidence="2">CCUG 62215</strain>
    </source>
</reference>
<name>A0ABW3NCS3_9FLAO</name>
<dbReference type="EMBL" id="JBHTJL010000019">
    <property type="protein sequence ID" value="MFD1064325.1"/>
    <property type="molecule type" value="Genomic_DNA"/>
</dbReference>
<dbReference type="RefSeq" id="WP_386132720.1">
    <property type="nucleotide sequence ID" value="NZ_JBHTJL010000019.1"/>
</dbReference>
<accession>A0ABW3NCS3</accession>
<dbReference type="GO" id="GO:0016787">
    <property type="term" value="F:hydrolase activity"/>
    <property type="evidence" value="ECO:0007669"/>
    <property type="project" value="UniProtKB-KW"/>
</dbReference>
<keyword evidence="2" id="KW-1185">Reference proteome</keyword>
<gene>
    <name evidence="1" type="ORF">ACFQ1Q_13805</name>
</gene>